<proteinExistence type="inferred from homology"/>
<dbReference type="GO" id="GO:0046168">
    <property type="term" value="P:glycerol-3-phosphate catabolic process"/>
    <property type="evidence" value="ECO:0007669"/>
    <property type="project" value="TreeGrafter"/>
</dbReference>
<dbReference type="EC" id="1.1.5.3" evidence="6"/>
<dbReference type="GO" id="GO:0009331">
    <property type="term" value="C:glycerol-3-phosphate dehydrogenase (FAD) complex"/>
    <property type="evidence" value="ECO:0007669"/>
    <property type="project" value="UniProtKB-UniRule"/>
</dbReference>
<evidence type="ECO:0000313" key="10">
    <source>
        <dbReference type="Proteomes" id="UP000184693"/>
    </source>
</evidence>
<feature type="domain" description="Alpha-glycerophosphate oxidase C-terminal" evidence="8">
    <location>
        <begin position="394"/>
        <end position="490"/>
    </location>
</feature>
<evidence type="ECO:0000256" key="2">
    <source>
        <dbReference type="ARBA" id="ARBA00007330"/>
    </source>
</evidence>
<reference evidence="9 10" key="1">
    <citation type="submission" date="2016-11" db="EMBL/GenBank/DDBJ databases">
        <authorList>
            <person name="Jaros S."/>
            <person name="Januszkiewicz K."/>
            <person name="Wedrychowicz H."/>
        </authorList>
    </citation>
    <scope>NUCLEOTIDE SEQUENCE [LARGE SCALE GENOMIC DNA]</scope>
    <source>
        <strain evidence="9 10">GAS86</strain>
    </source>
</reference>
<dbReference type="Pfam" id="PF01266">
    <property type="entry name" value="DAO"/>
    <property type="match status" value="1"/>
</dbReference>
<dbReference type="InterPro" id="IPR031656">
    <property type="entry name" value="DAO_C"/>
</dbReference>
<dbReference type="GO" id="GO:0004368">
    <property type="term" value="F:glycerol-3-phosphate dehydrogenase (quinone) activity"/>
    <property type="evidence" value="ECO:0007669"/>
    <property type="project" value="UniProtKB-EC"/>
</dbReference>
<evidence type="ECO:0000313" key="9">
    <source>
        <dbReference type="EMBL" id="SIN89155.1"/>
    </source>
</evidence>
<evidence type="ECO:0000259" key="8">
    <source>
        <dbReference type="Pfam" id="PF16901"/>
    </source>
</evidence>
<evidence type="ECO:0000256" key="1">
    <source>
        <dbReference type="ARBA" id="ARBA00001974"/>
    </source>
</evidence>
<dbReference type="NCBIfam" id="NF008899">
    <property type="entry name" value="PRK12266.1"/>
    <property type="match status" value="1"/>
</dbReference>
<dbReference type="InterPro" id="IPR006076">
    <property type="entry name" value="FAD-dep_OxRdtase"/>
</dbReference>
<dbReference type="NCBIfam" id="NF009906">
    <property type="entry name" value="PRK13369.1"/>
    <property type="match status" value="1"/>
</dbReference>
<dbReference type="Gene3D" id="1.10.8.870">
    <property type="entry name" value="Alpha-glycerophosphate oxidase, cap domain"/>
    <property type="match status" value="1"/>
</dbReference>
<dbReference type="Gene3D" id="3.50.50.60">
    <property type="entry name" value="FAD/NAD(P)-binding domain"/>
    <property type="match status" value="1"/>
</dbReference>
<keyword evidence="4" id="KW-0274">FAD</keyword>
<dbReference type="SUPFAM" id="SSF51905">
    <property type="entry name" value="FAD/NAD(P)-binding domain"/>
    <property type="match status" value="1"/>
</dbReference>
<keyword evidence="3 6" id="KW-0285">Flavoprotein</keyword>
<keyword evidence="5 6" id="KW-0560">Oxidoreductase</keyword>
<dbReference type="InterPro" id="IPR038299">
    <property type="entry name" value="DAO_C_sf"/>
</dbReference>
<evidence type="ECO:0000259" key="7">
    <source>
        <dbReference type="Pfam" id="PF01266"/>
    </source>
</evidence>
<evidence type="ECO:0000256" key="3">
    <source>
        <dbReference type="ARBA" id="ARBA00022630"/>
    </source>
</evidence>
<dbReference type="PRINTS" id="PR01001">
    <property type="entry name" value="FADG3PDH"/>
</dbReference>
<comment type="similarity">
    <text evidence="2 6">Belongs to the FAD-dependent glycerol-3-phosphate dehydrogenase family.</text>
</comment>
<dbReference type="InterPro" id="IPR036188">
    <property type="entry name" value="FAD/NAD-bd_sf"/>
</dbReference>
<dbReference type="AlphaFoldDB" id="A0A1N6F1K1"/>
<dbReference type="PANTHER" id="PTHR11985:SF15">
    <property type="entry name" value="GLYCEROL-3-PHOSPHATE DEHYDROGENASE, MITOCHONDRIAL"/>
    <property type="match status" value="1"/>
</dbReference>
<organism evidence="9 10">
    <name type="scientific">Paraburkholderia phenazinium</name>
    <dbReference type="NCBI Taxonomy" id="60549"/>
    <lineage>
        <taxon>Bacteria</taxon>
        <taxon>Pseudomonadati</taxon>
        <taxon>Pseudomonadota</taxon>
        <taxon>Betaproteobacteria</taxon>
        <taxon>Burkholderiales</taxon>
        <taxon>Burkholderiaceae</taxon>
        <taxon>Paraburkholderia</taxon>
    </lineage>
</organism>
<evidence type="ECO:0000256" key="4">
    <source>
        <dbReference type="ARBA" id="ARBA00022827"/>
    </source>
</evidence>
<dbReference type="Pfam" id="PF16901">
    <property type="entry name" value="DAO_C"/>
    <property type="match status" value="1"/>
</dbReference>
<gene>
    <name evidence="9" type="ORF">SAMN05444168_1170</name>
</gene>
<dbReference type="InterPro" id="IPR000447">
    <property type="entry name" value="G3P_DH_FAD-dep"/>
</dbReference>
<accession>A0A1N6F1K1</accession>
<comment type="catalytic activity">
    <reaction evidence="6">
        <text>a quinone + sn-glycerol 3-phosphate = dihydroxyacetone phosphate + a quinol</text>
        <dbReference type="Rhea" id="RHEA:18977"/>
        <dbReference type="ChEBI" id="CHEBI:24646"/>
        <dbReference type="ChEBI" id="CHEBI:57597"/>
        <dbReference type="ChEBI" id="CHEBI:57642"/>
        <dbReference type="ChEBI" id="CHEBI:132124"/>
        <dbReference type="EC" id="1.1.5.3"/>
    </reaction>
</comment>
<name>A0A1N6F1K1_9BURK</name>
<dbReference type="PANTHER" id="PTHR11985">
    <property type="entry name" value="GLYCEROL-3-PHOSPHATE DEHYDROGENASE"/>
    <property type="match status" value="1"/>
</dbReference>
<protein>
    <recommendedName>
        <fullName evidence="6">Glycerol-3-phosphate dehydrogenase</fullName>
        <ecNumber evidence="6">1.1.5.3</ecNumber>
    </recommendedName>
</protein>
<comment type="cofactor">
    <cofactor evidence="1 6">
        <name>FAD</name>
        <dbReference type="ChEBI" id="CHEBI:57692"/>
    </cofactor>
</comment>
<dbReference type="Proteomes" id="UP000184693">
    <property type="component" value="Unassembled WGS sequence"/>
</dbReference>
<evidence type="ECO:0000256" key="6">
    <source>
        <dbReference type="RuleBase" id="RU361217"/>
    </source>
</evidence>
<dbReference type="Gene3D" id="3.30.9.10">
    <property type="entry name" value="D-Amino Acid Oxidase, subunit A, domain 2"/>
    <property type="match status" value="1"/>
</dbReference>
<sequence length="528" mass="58537">MTQGTQQVTQGSRYDLLVVGGGINGAGIARDAAGRGLSVLLCEQDDLAAHTSSASTKLIHGGLRYLEYREFGLVRKALQERETLLRAAPHIMWPLRFVMPHMPNLRPAWMIRAGLFLYDHLARRELLPPSRGIDMRRHPAGAPLIESIKRGFVYSDGWVNDARLVVLNALDAQEHGAAILTRTKLISAVRAGGEWHAQLRRDDGTQLDVRACAIANAAGPWVGELLHGALGREANHSVRLVKGSHIVTPRLFEHDHAYIFQNPDKRIIFAIPYEHDYTLIGTTDIEYHDDPAKVAINADETQYLCDSINRYFKQQISPKDVRWTYSGVRPLLEEEGADNPSAVTRDYRLELDAPAGEAPLLSVFGGKITTFRKLAEEAVDELGRALRNPAPAWTAGAALPGGDIPQANFERFVTQFKQQNAWLPADLAYRYGRAYGTRARHVIGQARSLEDLGRAFAPGLFEAELRYLRDVEWARSAQDVLWRRSKLGLHVEPGTLESVTKDIDGWFASAPAPLERAALGQAPASQHA</sequence>
<dbReference type="EMBL" id="FSRM01000001">
    <property type="protein sequence ID" value="SIN89155.1"/>
    <property type="molecule type" value="Genomic_DNA"/>
</dbReference>
<evidence type="ECO:0000256" key="5">
    <source>
        <dbReference type="ARBA" id="ARBA00023002"/>
    </source>
</evidence>
<feature type="domain" description="FAD dependent oxidoreductase" evidence="7">
    <location>
        <begin position="15"/>
        <end position="334"/>
    </location>
</feature>
<dbReference type="PROSITE" id="PS00977">
    <property type="entry name" value="FAD_G3PDH_1"/>
    <property type="match status" value="1"/>
</dbReference>